<dbReference type="EMBL" id="JAJA02000001">
    <property type="protein sequence ID" value="KWS06590.1"/>
    <property type="molecule type" value="Genomic_DNA"/>
</dbReference>
<keyword evidence="3" id="KW-1185">Reference proteome</keyword>
<feature type="transmembrane region" description="Helical" evidence="1">
    <location>
        <begin position="12"/>
        <end position="37"/>
    </location>
</feature>
<dbReference type="Proteomes" id="UP000023435">
    <property type="component" value="Unassembled WGS sequence"/>
</dbReference>
<proteinExistence type="predicted"/>
<feature type="transmembrane region" description="Helical" evidence="1">
    <location>
        <begin position="323"/>
        <end position="343"/>
    </location>
</feature>
<feature type="transmembrane region" description="Helical" evidence="1">
    <location>
        <begin position="160"/>
        <end position="179"/>
    </location>
</feature>
<feature type="transmembrane region" description="Helical" evidence="1">
    <location>
        <begin position="243"/>
        <end position="263"/>
    </location>
</feature>
<keyword evidence="1" id="KW-0812">Transmembrane</keyword>
<evidence type="ECO:0000313" key="2">
    <source>
        <dbReference type="EMBL" id="KWS06590.1"/>
    </source>
</evidence>
<feature type="transmembrane region" description="Helical" evidence="1">
    <location>
        <begin position="417"/>
        <end position="435"/>
    </location>
</feature>
<reference evidence="2 3" key="1">
    <citation type="journal article" date="2014" name="Genome Announc.">
        <title>Draft Genome Sequence of Lysobacter capsici AZ78, a Bacterium Antagonistic to Plant-Pathogenic Oomycetes.</title>
        <authorList>
            <person name="Puopolo G."/>
            <person name="Sonego P."/>
            <person name="Engelen K."/>
            <person name="Pertot I."/>
        </authorList>
    </citation>
    <scope>NUCLEOTIDE SEQUENCE [LARGE SCALE GENOMIC DNA]</scope>
    <source>
        <strain evidence="2 3">AZ78</strain>
    </source>
</reference>
<feature type="transmembrane region" description="Helical" evidence="1">
    <location>
        <begin position="213"/>
        <end position="231"/>
    </location>
</feature>
<keyword evidence="1" id="KW-1133">Transmembrane helix</keyword>
<feature type="transmembrane region" description="Helical" evidence="1">
    <location>
        <begin position="113"/>
        <end position="129"/>
    </location>
</feature>
<accession>A0A120AHS1</accession>
<feature type="transmembrane region" description="Helical" evidence="1">
    <location>
        <begin position="392"/>
        <end position="410"/>
    </location>
</feature>
<feature type="transmembrane region" description="Helical" evidence="1">
    <location>
        <begin position="136"/>
        <end position="154"/>
    </location>
</feature>
<comment type="caution">
    <text evidence="2">The sequence shown here is derived from an EMBL/GenBank/DDBJ whole genome shotgun (WGS) entry which is preliminary data.</text>
</comment>
<sequence length="717" mass="77922">MNRLASRFPLLGRIATINVFACLISILVSMIVCWYGVGMSYGRADVPFMYEGDSLQYSYVLEVQKAGSVSRIDLAGAPIGTDHLDFPNADYANHAMANAVAAPGDFGHRYNRMYLLGVALTALAGFAVARRLGIGVALSVAVSIVFSVLPFHFLREQHLYYNNYSAFALTLLIATWTYLPADPNAPERSRTWRWLSVAARTAILLWIGTTGIYFGFFACVLIGAAGILGYLQFRTASSLRRMLVSIAAIVLCVTVQLLPTTLYRLENGRNDRVAVRTVAETELFGLKIAQMLLPVQGHRFEPFAKLRERYDAVAPLNTENSTAGLGLIGAAGFCLALLALLVPAFRRRLPQQAQFAAMTVAILTMFATIGGFATLFSLIVSPEIRAVNRVSPLIGFASLIVLACAVQLVATTYKRRWLAPLVAGLMVLIAIPDQMPDRRRMLKERHAAAIARFDSDRKFVIDLRKQLPPGASVLQLPFLEYPETVTPIGHYTQLRNQLHGLDLHWTYGAMKGRAASNWLSMLVTRPAAEAVRLFESAGYAGVVVDERDRTPWINEFLRELAATHALTTVISSDGTQTGYALKDPKTTAPALLLALGQGWYVREDQGGGRALIWSSGDASVHIAPVAGGRSGCSLNLELGTVVPRHIELWVDGNLAAQTEVRPDAPAHVALPVPQQGAAIRLKTTPAAALPGNGDTRPLAFWLALGDPVLCGGAGRRY</sequence>
<gene>
    <name evidence="2" type="ORF">AZ78_4146</name>
</gene>
<name>A0A120AHS1_9GAMM</name>
<evidence type="ECO:0000256" key="1">
    <source>
        <dbReference type="SAM" id="Phobius"/>
    </source>
</evidence>
<dbReference type="OrthoDB" id="9767863at2"/>
<organism evidence="2 3">
    <name type="scientific">Lysobacter capsici AZ78</name>
    <dbReference type="NCBI Taxonomy" id="1444315"/>
    <lineage>
        <taxon>Bacteria</taxon>
        <taxon>Pseudomonadati</taxon>
        <taxon>Pseudomonadota</taxon>
        <taxon>Gammaproteobacteria</taxon>
        <taxon>Lysobacterales</taxon>
        <taxon>Lysobacteraceae</taxon>
        <taxon>Lysobacter</taxon>
    </lineage>
</organism>
<protein>
    <submittedName>
        <fullName evidence="2">Integral membrane protein</fullName>
    </submittedName>
</protein>
<dbReference type="AlphaFoldDB" id="A0A120AHS1"/>
<keyword evidence="1" id="KW-0472">Membrane</keyword>
<evidence type="ECO:0000313" key="3">
    <source>
        <dbReference type="Proteomes" id="UP000023435"/>
    </source>
</evidence>
<dbReference type="RefSeq" id="WP_036104815.1">
    <property type="nucleotide sequence ID" value="NZ_JAJA02000001.1"/>
</dbReference>
<feature type="transmembrane region" description="Helical" evidence="1">
    <location>
        <begin position="355"/>
        <end position="380"/>
    </location>
</feature>